<protein>
    <submittedName>
        <fullName evidence="7">D-isomer-specific 2-hydroxyacid dehydrogenase</fullName>
        <ecNumber evidence="7">1.1.1.29</ecNumber>
    </submittedName>
</protein>
<organism evidence="7 8">
    <name type="scientific">Hungatella hathewayi</name>
    <dbReference type="NCBI Taxonomy" id="154046"/>
    <lineage>
        <taxon>Bacteria</taxon>
        <taxon>Bacillati</taxon>
        <taxon>Bacillota</taxon>
        <taxon>Clostridia</taxon>
        <taxon>Lachnospirales</taxon>
        <taxon>Lachnospiraceae</taxon>
        <taxon>Hungatella</taxon>
    </lineage>
</organism>
<evidence type="ECO:0000259" key="6">
    <source>
        <dbReference type="Pfam" id="PF02826"/>
    </source>
</evidence>
<name>A0A173ZW95_9FIRM</name>
<dbReference type="InterPro" id="IPR006139">
    <property type="entry name" value="D-isomer_2_OHA_DH_cat_dom"/>
</dbReference>
<dbReference type="InterPro" id="IPR029753">
    <property type="entry name" value="D-isomer_DH_CS"/>
</dbReference>
<evidence type="ECO:0000256" key="1">
    <source>
        <dbReference type="ARBA" id="ARBA00005854"/>
    </source>
</evidence>
<evidence type="ECO:0000256" key="2">
    <source>
        <dbReference type="ARBA" id="ARBA00023002"/>
    </source>
</evidence>
<reference evidence="7 8" key="1">
    <citation type="submission" date="2015-09" db="EMBL/GenBank/DDBJ databases">
        <authorList>
            <consortium name="Pathogen Informatics"/>
        </authorList>
    </citation>
    <scope>NUCLEOTIDE SEQUENCE [LARGE SCALE GENOMIC DNA]</scope>
    <source>
        <strain evidence="7 8">2789STDY5608850</strain>
    </source>
</reference>
<dbReference type="PROSITE" id="PS00670">
    <property type="entry name" value="D_2_HYDROXYACID_DH_2"/>
    <property type="match status" value="1"/>
</dbReference>
<evidence type="ECO:0000256" key="4">
    <source>
        <dbReference type="RuleBase" id="RU003719"/>
    </source>
</evidence>
<dbReference type="Proteomes" id="UP000095651">
    <property type="component" value="Unassembled WGS sequence"/>
</dbReference>
<dbReference type="FunFam" id="3.40.50.720:FF:000203">
    <property type="entry name" value="D-3-phosphoglycerate dehydrogenase (SerA)"/>
    <property type="match status" value="1"/>
</dbReference>
<dbReference type="InterPro" id="IPR050418">
    <property type="entry name" value="D-iso_2-hydroxyacid_DH_PdxB"/>
</dbReference>
<evidence type="ECO:0000256" key="3">
    <source>
        <dbReference type="ARBA" id="ARBA00023027"/>
    </source>
</evidence>
<dbReference type="EMBL" id="CYZE01000002">
    <property type="protein sequence ID" value="CUN79870.1"/>
    <property type="molecule type" value="Genomic_DNA"/>
</dbReference>
<dbReference type="GO" id="GO:0051287">
    <property type="term" value="F:NAD binding"/>
    <property type="evidence" value="ECO:0007669"/>
    <property type="project" value="InterPro"/>
</dbReference>
<feature type="domain" description="D-isomer specific 2-hydroxyacid dehydrogenase catalytic" evidence="5">
    <location>
        <begin position="15"/>
        <end position="313"/>
    </location>
</feature>
<dbReference type="Pfam" id="PF00389">
    <property type="entry name" value="2-Hacid_dh"/>
    <property type="match status" value="1"/>
</dbReference>
<dbReference type="SUPFAM" id="SSF51735">
    <property type="entry name" value="NAD(P)-binding Rossmann-fold domains"/>
    <property type="match status" value="1"/>
</dbReference>
<keyword evidence="2 4" id="KW-0560">Oxidoreductase</keyword>
<evidence type="ECO:0000313" key="7">
    <source>
        <dbReference type="EMBL" id="CUN79870.1"/>
    </source>
</evidence>
<feature type="domain" description="D-isomer specific 2-hydroxyacid dehydrogenase NAD-binding" evidence="6">
    <location>
        <begin position="113"/>
        <end position="286"/>
    </location>
</feature>
<evidence type="ECO:0000259" key="5">
    <source>
        <dbReference type="Pfam" id="PF00389"/>
    </source>
</evidence>
<evidence type="ECO:0000313" key="8">
    <source>
        <dbReference type="Proteomes" id="UP000095651"/>
    </source>
</evidence>
<gene>
    <name evidence="7" type="primary">serA_1</name>
    <name evidence="7" type="ORF">ERS852407_01122</name>
</gene>
<dbReference type="RefSeq" id="WP_055653371.1">
    <property type="nucleotide sequence ID" value="NZ_CABIXC010000002.1"/>
</dbReference>
<dbReference type="InterPro" id="IPR006140">
    <property type="entry name" value="D-isomer_DH_NAD-bd"/>
</dbReference>
<dbReference type="InterPro" id="IPR036291">
    <property type="entry name" value="NAD(P)-bd_dom_sf"/>
</dbReference>
<dbReference type="GO" id="GO:0008465">
    <property type="term" value="F:hydroxypyruvate reductase (NADH) activity"/>
    <property type="evidence" value="ECO:0007669"/>
    <property type="project" value="UniProtKB-EC"/>
</dbReference>
<dbReference type="Pfam" id="PF02826">
    <property type="entry name" value="2-Hacid_dh_C"/>
    <property type="match status" value="1"/>
</dbReference>
<dbReference type="AlphaFoldDB" id="A0A173ZW95"/>
<dbReference type="EC" id="1.1.1.29" evidence="7"/>
<proteinExistence type="inferred from homology"/>
<dbReference type="PANTHER" id="PTHR43761:SF1">
    <property type="entry name" value="D-ISOMER SPECIFIC 2-HYDROXYACID DEHYDROGENASE CATALYTIC DOMAIN-CONTAINING PROTEIN-RELATED"/>
    <property type="match status" value="1"/>
</dbReference>
<dbReference type="PANTHER" id="PTHR43761">
    <property type="entry name" value="D-ISOMER SPECIFIC 2-HYDROXYACID DEHYDROGENASE FAMILY PROTEIN (AFU_ORTHOLOGUE AFUA_1G13630)"/>
    <property type="match status" value="1"/>
</dbReference>
<sequence length="318" mass="34720">MKIKLLEPIGVPAETIEEYARKLTEMGHEFEWFDTVTTDPKELAVRSAGSDVVMIANHPYPESVILSNPDLKMISVAFTGIDHVAADTCKEKGIMICNAAGYSNQTVAELVIGMAVSGLRNIRKADIQLRKGGTSAGIGGREICGRTVGIIGLGRIGRMTAKLFLAFGAKVIAYGRSRSEEAEKMGITYCSLEEVLAESDIVSLHLPLNGETRGFLNADRIALMKRDAVFINCARGPIVDNQALADALNEGRLGYACLDVYDMEPPLPEDYPLLSAKNTLLTPHQAFISEESMLRRAEIVFENVFAWLEGKPQNVCKI</sequence>
<accession>A0A173ZW95</accession>
<dbReference type="CDD" id="cd12161">
    <property type="entry name" value="GDH_like_1"/>
    <property type="match status" value="1"/>
</dbReference>
<dbReference type="Gene3D" id="3.40.50.720">
    <property type="entry name" value="NAD(P)-binding Rossmann-like Domain"/>
    <property type="match status" value="2"/>
</dbReference>
<dbReference type="PROSITE" id="PS00671">
    <property type="entry name" value="D_2_HYDROXYACID_DH_3"/>
    <property type="match status" value="1"/>
</dbReference>
<keyword evidence="3" id="KW-0520">NAD</keyword>
<dbReference type="SUPFAM" id="SSF52283">
    <property type="entry name" value="Formate/glycerate dehydrogenase catalytic domain-like"/>
    <property type="match status" value="1"/>
</dbReference>
<comment type="similarity">
    <text evidence="1 4">Belongs to the D-isomer specific 2-hydroxyacid dehydrogenase family.</text>
</comment>